<reference evidence="2 3" key="1">
    <citation type="submission" date="2023-11" db="EMBL/GenBank/DDBJ databases">
        <title>Lentzea sokolovensis, sp. nov., Lentzea kristufkii, sp. nov., and Lentzea miocenensis, sp. nov., rare actinobacteria from Sokolov Coal Basin, Miocene lacustrine sediment, Czech Republic.</title>
        <authorList>
            <person name="Lara A."/>
            <person name="Kotroba L."/>
            <person name="Nouioui I."/>
            <person name="Neumann-Schaal M."/>
            <person name="Mast Y."/>
            <person name="Chronakova A."/>
        </authorList>
    </citation>
    <scope>NUCLEOTIDE SEQUENCE [LARGE SCALE GENOMIC DNA]</scope>
    <source>
        <strain evidence="2 3">BCCO 10_0061</strain>
    </source>
</reference>
<gene>
    <name evidence="2" type="ORF">SK854_11650</name>
</gene>
<dbReference type="RefSeq" id="WP_319975073.1">
    <property type="nucleotide sequence ID" value="NZ_JAXAVU010000006.1"/>
</dbReference>
<keyword evidence="3" id="KW-1185">Reference proteome</keyword>
<name>A0ABU4UTE6_9PSEU</name>
<feature type="chain" id="PRO_5045253927" evidence="1">
    <location>
        <begin position="27"/>
        <end position="153"/>
    </location>
</feature>
<evidence type="ECO:0000256" key="1">
    <source>
        <dbReference type="SAM" id="SignalP"/>
    </source>
</evidence>
<evidence type="ECO:0000313" key="3">
    <source>
        <dbReference type="Proteomes" id="UP001285352"/>
    </source>
</evidence>
<reference evidence="2 3" key="2">
    <citation type="submission" date="2023-11" db="EMBL/GenBank/DDBJ databases">
        <authorList>
            <person name="Lara A.C."/>
            <person name="Chronakova A."/>
        </authorList>
    </citation>
    <scope>NUCLEOTIDE SEQUENCE [LARGE SCALE GENOMIC DNA]</scope>
    <source>
        <strain evidence="2 3">BCCO 10_0061</strain>
    </source>
</reference>
<comment type="caution">
    <text evidence="2">The sequence shown here is derived from an EMBL/GenBank/DDBJ whole genome shotgun (WGS) entry which is preliminary data.</text>
</comment>
<dbReference type="EMBL" id="JAXAVU010000006">
    <property type="protein sequence ID" value="MDX8142769.1"/>
    <property type="molecule type" value="Genomic_DNA"/>
</dbReference>
<sequence>MRARRTIAVITALLGLILTTAAPAHALSPGTWRPYGNKNPITTSSSQWRCASSVEIASSVAAQVCAIRSGGGHGWDVQGAVIVRNNRSTAFSTTASVTVYDRFNVEEIDTWGCGSSGVAANSWSVCFGETFLRHTIFSEGFARGVDLGQTGDL</sequence>
<dbReference type="Proteomes" id="UP001285352">
    <property type="component" value="Unassembled WGS sequence"/>
</dbReference>
<proteinExistence type="predicted"/>
<accession>A0ABU4UTE6</accession>
<feature type="signal peptide" evidence="1">
    <location>
        <begin position="1"/>
        <end position="26"/>
    </location>
</feature>
<protein>
    <submittedName>
        <fullName evidence="2">Uncharacterized protein</fullName>
    </submittedName>
</protein>
<keyword evidence="1" id="KW-0732">Signal</keyword>
<organism evidence="2 3">
    <name type="scientific">Lentzea sokolovensis</name>
    <dbReference type="NCBI Taxonomy" id="3095429"/>
    <lineage>
        <taxon>Bacteria</taxon>
        <taxon>Bacillati</taxon>
        <taxon>Actinomycetota</taxon>
        <taxon>Actinomycetes</taxon>
        <taxon>Pseudonocardiales</taxon>
        <taxon>Pseudonocardiaceae</taxon>
        <taxon>Lentzea</taxon>
    </lineage>
</organism>
<evidence type="ECO:0000313" key="2">
    <source>
        <dbReference type="EMBL" id="MDX8142769.1"/>
    </source>
</evidence>